<dbReference type="InterPro" id="IPR011704">
    <property type="entry name" value="ATPase_dyneun-rel_AAA"/>
</dbReference>
<dbReference type="InterPro" id="IPR003593">
    <property type="entry name" value="AAA+_ATPase"/>
</dbReference>
<feature type="domain" description="AAA+ ATPase" evidence="1">
    <location>
        <begin position="15"/>
        <end position="178"/>
    </location>
</feature>
<dbReference type="AlphaFoldDB" id="A0A2U1UYC7"/>
<accession>A0A2U1UYC7</accession>
<evidence type="ECO:0000313" key="2">
    <source>
        <dbReference type="EMBL" id="PWC26654.1"/>
    </source>
</evidence>
<dbReference type="InterPro" id="IPR052934">
    <property type="entry name" value="Methyl-DNA_Rec/Restrict_Enz"/>
</dbReference>
<dbReference type="InterPro" id="IPR027417">
    <property type="entry name" value="P-loop_NTPase"/>
</dbReference>
<dbReference type="SUPFAM" id="SSF52540">
    <property type="entry name" value="P-loop containing nucleoside triphosphate hydrolases"/>
    <property type="match status" value="1"/>
</dbReference>
<evidence type="ECO:0000313" key="3">
    <source>
        <dbReference type="Proteomes" id="UP000245048"/>
    </source>
</evidence>
<organism evidence="2 3">
    <name type="scientific">Teichococcus aestuarii</name>
    <dbReference type="NCBI Taxonomy" id="568898"/>
    <lineage>
        <taxon>Bacteria</taxon>
        <taxon>Pseudomonadati</taxon>
        <taxon>Pseudomonadota</taxon>
        <taxon>Alphaproteobacteria</taxon>
        <taxon>Acetobacterales</taxon>
        <taxon>Roseomonadaceae</taxon>
        <taxon>Roseomonas</taxon>
    </lineage>
</organism>
<dbReference type="Gene3D" id="3.40.50.300">
    <property type="entry name" value="P-loop containing nucleotide triphosphate hydrolases"/>
    <property type="match status" value="1"/>
</dbReference>
<sequence>MPRSTFERALDVWRHKRNLILQGAPGVGKSYVARRLAYALMRFEDPSRLRTVQFHQAYAYEDFVQGYRPNKDSFVLREGVFLEFCRRALADPKQIYVFVIDEINRGNLSKILGELMLLIEPDKRAPEWAVKLAYAEQADARFYVPPNVYLLGMMNTADRSLAVVDYALRRRFAFVTVAPGFAEDSFGAHLHKSQVSPKTINRIRTRMADLNQEIAGDRSNLGPGFCIGHSFFAGPPKPAEGEAGLAPEAEADWYRRVIETEIVPLLEEYWFDDPDKAESWRSKLLA</sequence>
<comment type="caution">
    <text evidence="2">The sequence shown here is derived from an EMBL/GenBank/DDBJ whole genome shotgun (WGS) entry which is preliminary data.</text>
</comment>
<dbReference type="PANTHER" id="PTHR37291:SF1">
    <property type="entry name" value="TYPE IV METHYL-DIRECTED RESTRICTION ENZYME ECOKMCRB SUBUNIT"/>
    <property type="match status" value="1"/>
</dbReference>
<evidence type="ECO:0000259" key="1">
    <source>
        <dbReference type="SMART" id="SM00382"/>
    </source>
</evidence>
<keyword evidence="3" id="KW-1185">Reference proteome</keyword>
<gene>
    <name evidence="2" type="ORF">CR165_22075</name>
</gene>
<dbReference type="EMBL" id="PDOA01000028">
    <property type="protein sequence ID" value="PWC26654.1"/>
    <property type="molecule type" value="Genomic_DNA"/>
</dbReference>
<dbReference type="GO" id="GO:0005524">
    <property type="term" value="F:ATP binding"/>
    <property type="evidence" value="ECO:0007669"/>
    <property type="project" value="InterPro"/>
</dbReference>
<proteinExistence type="predicted"/>
<dbReference type="Proteomes" id="UP000245048">
    <property type="component" value="Unassembled WGS sequence"/>
</dbReference>
<reference evidence="3" key="1">
    <citation type="submission" date="2017-10" db="EMBL/GenBank/DDBJ databases">
        <authorList>
            <person name="Toshchakov S.V."/>
            <person name="Goeva M.A."/>
        </authorList>
    </citation>
    <scope>NUCLEOTIDE SEQUENCE [LARGE SCALE GENOMIC DNA]</scope>
    <source>
        <strain evidence="3">JR1/69-1-13</strain>
    </source>
</reference>
<name>A0A2U1UYC7_9PROT</name>
<dbReference type="OrthoDB" id="9781481at2"/>
<dbReference type="SMART" id="SM00382">
    <property type="entry name" value="AAA"/>
    <property type="match status" value="1"/>
</dbReference>
<dbReference type="GO" id="GO:0016887">
    <property type="term" value="F:ATP hydrolysis activity"/>
    <property type="evidence" value="ECO:0007669"/>
    <property type="project" value="InterPro"/>
</dbReference>
<dbReference type="PANTHER" id="PTHR37291">
    <property type="entry name" value="5-METHYLCYTOSINE-SPECIFIC RESTRICTION ENZYME B"/>
    <property type="match status" value="1"/>
</dbReference>
<protein>
    <recommendedName>
        <fullName evidence="1">AAA+ ATPase domain-containing protein</fullName>
    </recommendedName>
</protein>
<dbReference type="Pfam" id="PF07728">
    <property type="entry name" value="AAA_5"/>
    <property type="match status" value="1"/>
</dbReference>